<reference evidence="1 2" key="1">
    <citation type="submission" date="2023-07" db="EMBL/GenBank/DDBJ databases">
        <title>Functional and genomic diversity of the sorghum phyllosphere microbiome.</title>
        <authorList>
            <person name="Shade A."/>
        </authorList>
    </citation>
    <scope>NUCLEOTIDE SEQUENCE [LARGE SCALE GENOMIC DNA]</scope>
    <source>
        <strain evidence="1 2">SORGH_AS_0892</strain>
    </source>
</reference>
<evidence type="ECO:0000313" key="2">
    <source>
        <dbReference type="Proteomes" id="UP001244640"/>
    </source>
</evidence>
<evidence type="ECO:0000313" key="1">
    <source>
        <dbReference type="EMBL" id="MDQ1149482.1"/>
    </source>
</evidence>
<comment type="caution">
    <text evidence="1">The sequence shown here is derived from an EMBL/GenBank/DDBJ whole genome shotgun (WGS) entry which is preliminary data.</text>
</comment>
<name>A0ABU0U3E1_9SPHI</name>
<sequence length="49" mass="5395">MKKTCRNLVSVPYHNLGKPGSQAVADAGEPKLDTRDRNLLEAQIIGLYL</sequence>
<gene>
    <name evidence="1" type="ORF">QE382_001466</name>
</gene>
<dbReference type="RefSeq" id="WP_307185293.1">
    <property type="nucleotide sequence ID" value="NZ_JAUTBA010000001.1"/>
</dbReference>
<dbReference type="EMBL" id="JAUTBA010000001">
    <property type="protein sequence ID" value="MDQ1149482.1"/>
    <property type="molecule type" value="Genomic_DNA"/>
</dbReference>
<protein>
    <submittedName>
        <fullName evidence="1">Uncharacterized protein</fullName>
    </submittedName>
</protein>
<organism evidence="1 2">
    <name type="scientific">Sphingobacterium zeae</name>
    <dbReference type="NCBI Taxonomy" id="1776859"/>
    <lineage>
        <taxon>Bacteria</taxon>
        <taxon>Pseudomonadati</taxon>
        <taxon>Bacteroidota</taxon>
        <taxon>Sphingobacteriia</taxon>
        <taxon>Sphingobacteriales</taxon>
        <taxon>Sphingobacteriaceae</taxon>
        <taxon>Sphingobacterium</taxon>
    </lineage>
</organism>
<proteinExistence type="predicted"/>
<dbReference type="Proteomes" id="UP001244640">
    <property type="component" value="Unassembled WGS sequence"/>
</dbReference>
<accession>A0ABU0U3E1</accession>
<keyword evidence="2" id="KW-1185">Reference proteome</keyword>